<organism evidence="1 2">
    <name type="scientific">Aeromicrobium alkaliterrae</name>
    <dbReference type="NCBI Taxonomy" id="302168"/>
    <lineage>
        <taxon>Bacteria</taxon>
        <taxon>Bacillati</taxon>
        <taxon>Actinomycetota</taxon>
        <taxon>Actinomycetes</taxon>
        <taxon>Propionibacteriales</taxon>
        <taxon>Nocardioidaceae</taxon>
        <taxon>Aeromicrobium</taxon>
    </lineage>
</organism>
<name>A0ABN2JPE9_9ACTN</name>
<accession>A0ABN2JPE9</accession>
<dbReference type="NCBIfam" id="TIGR01460">
    <property type="entry name" value="HAD-SF-IIA"/>
    <property type="match status" value="1"/>
</dbReference>
<comment type="caution">
    <text evidence="1">The sequence shown here is derived from an EMBL/GenBank/DDBJ whole genome shotgun (WGS) entry which is preliminary data.</text>
</comment>
<dbReference type="Pfam" id="PF13242">
    <property type="entry name" value="Hydrolase_like"/>
    <property type="match status" value="1"/>
</dbReference>
<dbReference type="Proteomes" id="UP001501057">
    <property type="component" value="Unassembled WGS sequence"/>
</dbReference>
<dbReference type="EMBL" id="BAAAME010000002">
    <property type="protein sequence ID" value="GAA1734524.1"/>
    <property type="molecule type" value="Genomic_DNA"/>
</dbReference>
<dbReference type="RefSeq" id="WP_344199166.1">
    <property type="nucleotide sequence ID" value="NZ_BAAAME010000002.1"/>
</dbReference>
<dbReference type="SUPFAM" id="SSF56784">
    <property type="entry name" value="HAD-like"/>
    <property type="match status" value="1"/>
</dbReference>
<protein>
    <submittedName>
        <fullName evidence="1">HAD hydrolase-like protein</fullName>
    </submittedName>
</protein>
<keyword evidence="2" id="KW-1185">Reference proteome</keyword>
<dbReference type="InterPro" id="IPR036412">
    <property type="entry name" value="HAD-like_sf"/>
</dbReference>
<dbReference type="Gene3D" id="3.40.50.1000">
    <property type="entry name" value="HAD superfamily/HAD-like"/>
    <property type="match status" value="2"/>
</dbReference>
<evidence type="ECO:0000313" key="2">
    <source>
        <dbReference type="Proteomes" id="UP001501057"/>
    </source>
</evidence>
<proteinExistence type="predicted"/>
<evidence type="ECO:0000313" key="1">
    <source>
        <dbReference type="EMBL" id="GAA1734524.1"/>
    </source>
</evidence>
<dbReference type="InterPro" id="IPR023214">
    <property type="entry name" value="HAD_sf"/>
</dbReference>
<dbReference type="PANTHER" id="PTHR19288">
    <property type="entry name" value="4-NITROPHENYLPHOSPHATASE-RELATED"/>
    <property type="match status" value="1"/>
</dbReference>
<dbReference type="InterPro" id="IPR006357">
    <property type="entry name" value="HAD-SF_hydro_IIA"/>
</dbReference>
<reference evidence="1 2" key="1">
    <citation type="journal article" date="2019" name="Int. J. Syst. Evol. Microbiol.">
        <title>The Global Catalogue of Microorganisms (GCM) 10K type strain sequencing project: providing services to taxonomists for standard genome sequencing and annotation.</title>
        <authorList>
            <consortium name="The Broad Institute Genomics Platform"/>
            <consortium name="The Broad Institute Genome Sequencing Center for Infectious Disease"/>
            <person name="Wu L."/>
            <person name="Ma J."/>
        </authorList>
    </citation>
    <scope>NUCLEOTIDE SEQUENCE [LARGE SCALE GENOMIC DNA]</scope>
    <source>
        <strain evidence="1 2">JCM 13518</strain>
    </source>
</reference>
<gene>
    <name evidence="1" type="ORF">GCM10009710_13920</name>
</gene>
<sequence length="334" mass="34580">MERGARLSSSTSPLAEHHDLVLLDLDGVVYVGPDAVPHAVEAIQQVGDSVAYLTNNATRPAADVAEHLRSFGLSLTDEAVVTAGQVVADLVLAEVGAGAPVLLAGADGMRVALEHVGLRVVTSLEDDPRAVVQGGVIDVRWSELAEASYAIAAGVPWFASNPDLTFPTPRGLAPGNGAMVDAVALATGTRPVVAGKPERPIYDEARRRTGAASPIMVGDRPDTDIDGAIGADIESLVVLTGVSSLSDVMGLPEGSRPGFVATDLRGLHEVHPPVEVADGRATCGEAVAELRNGEIMVSGAEERSVPALRAAVALAWDTRDRGAYLSTLDVRMDA</sequence>
<dbReference type="PANTHER" id="PTHR19288:SF95">
    <property type="entry name" value="D-GLYCEROL 3-PHOSPHATE PHOSPHATASE"/>
    <property type="match status" value="1"/>
</dbReference>
<dbReference type="Pfam" id="PF13344">
    <property type="entry name" value="Hydrolase_6"/>
    <property type="match status" value="1"/>
</dbReference>